<dbReference type="InterPro" id="IPR038796">
    <property type="entry name" value="At1g76070-like"/>
</dbReference>
<organism evidence="2 3">
    <name type="scientific">Dorcoceras hygrometricum</name>
    <dbReference type="NCBI Taxonomy" id="472368"/>
    <lineage>
        <taxon>Eukaryota</taxon>
        <taxon>Viridiplantae</taxon>
        <taxon>Streptophyta</taxon>
        <taxon>Embryophyta</taxon>
        <taxon>Tracheophyta</taxon>
        <taxon>Spermatophyta</taxon>
        <taxon>Magnoliopsida</taxon>
        <taxon>eudicotyledons</taxon>
        <taxon>Gunneridae</taxon>
        <taxon>Pentapetalae</taxon>
        <taxon>asterids</taxon>
        <taxon>lamiids</taxon>
        <taxon>Lamiales</taxon>
        <taxon>Gesneriaceae</taxon>
        <taxon>Didymocarpoideae</taxon>
        <taxon>Trichosporeae</taxon>
        <taxon>Loxocarpinae</taxon>
        <taxon>Dorcoceras</taxon>
    </lineage>
</organism>
<evidence type="ECO:0000256" key="1">
    <source>
        <dbReference type="SAM" id="MobiDB-lite"/>
    </source>
</evidence>
<gene>
    <name evidence="2" type="ORF">F511_00972</name>
</gene>
<dbReference type="Proteomes" id="UP000250235">
    <property type="component" value="Unassembled WGS sequence"/>
</dbReference>
<accession>A0A2Z7AEF2</accession>
<evidence type="ECO:0000313" key="2">
    <source>
        <dbReference type="EMBL" id="KZV20115.1"/>
    </source>
</evidence>
<keyword evidence="3" id="KW-1185">Reference proteome</keyword>
<name>A0A2Z7AEF2_9LAMI</name>
<protein>
    <submittedName>
        <fullName evidence="2">Uncharacterized protein</fullName>
    </submittedName>
</protein>
<feature type="compositionally biased region" description="Basic and acidic residues" evidence="1">
    <location>
        <begin position="149"/>
        <end position="162"/>
    </location>
</feature>
<dbReference type="AlphaFoldDB" id="A0A2Z7AEF2"/>
<dbReference type="OrthoDB" id="1926132at2759"/>
<dbReference type="PANTHER" id="PTHR34779">
    <property type="entry name" value="OS09G0542900 PROTEIN"/>
    <property type="match status" value="1"/>
</dbReference>
<sequence>MEKATVKSKNKILNLLPKVAQASVSFQSPPPFSPAGRAKWPDLNVSKLRAKINKSISGQVVSMIPVEARRNSKNSETQEPTSPKVSCMGQIKHRNKICKSKQVSLQKVFDNRPVSSPGPKRNNKTRPDLPVAEPKKKPEGIRKVFSARRRSDASIDHDKQPQPDRAPSLSQMRRFASSRDTFANFDWTTSRIAPEELDVDFNSEEERGHGDDEYDAVKIIPLSAAMLVSGSGAVLTLEPRKEINLWKRRTMAKPKPLQLNLIRAQ</sequence>
<feature type="compositionally biased region" description="Basic and acidic residues" evidence="1">
    <location>
        <begin position="133"/>
        <end position="142"/>
    </location>
</feature>
<dbReference type="PANTHER" id="PTHR34779:SF1">
    <property type="entry name" value="OS09G0542900 PROTEIN"/>
    <property type="match status" value="1"/>
</dbReference>
<feature type="region of interest" description="Disordered" evidence="1">
    <location>
        <begin position="67"/>
        <end position="171"/>
    </location>
</feature>
<reference evidence="2 3" key="1">
    <citation type="journal article" date="2015" name="Proc. Natl. Acad. Sci. U.S.A.">
        <title>The resurrection genome of Boea hygrometrica: A blueprint for survival of dehydration.</title>
        <authorList>
            <person name="Xiao L."/>
            <person name="Yang G."/>
            <person name="Zhang L."/>
            <person name="Yang X."/>
            <person name="Zhao S."/>
            <person name="Ji Z."/>
            <person name="Zhou Q."/>
            <person name="Hu M."/>
            <person name="Wang Y."/>
            <person name="Chen M."/>
            <person name="Xu Y."/>
            <person name="Jin H."/>
            <person name="Xiao X."/>
            <person name="Hu G."/>
            <person name="Bao F."/>
            <person name="Hu Y."/>
            <person name="Wan P."/>
            <person name="Li L."/>
            <person name="Deng X."/>
            <person name="Kuang T."/>
            <person name="Xiang C."/>
            <person name="Zhu J.K."/>
            <person name="Oliver M.J."/>
            <person name="He Y."/>
        </authorList>
    </citation>
    <scope>NUCLEOTIDE SEQUENCE [LARGE SCALE GENOMIC DNA]</scope>
    <source>
        <strain evidence="3">cv. XS01</strain>
    </source>
</reference>
<dbReference type="EMBL" id="KV016225">
    <property type="protein sequence ID" value="KZV20115.1"/>
    <property type="molecule type" value="Genomic_DNA"/>
</dbReference>
<proteinExistence type="predicted"/>
<evidence type="ECO:0000313" key="3">
    <source>
        <dbReference type="Proteomes" id="UP000250235"/>
    </source>
</evidence>
<feature type="compositionally biased region" description="Polar residues" evidence="1">
    <location>
        <begin position="74"/>
        <end position="84"/>
    </location>
</feature>